<feature type="transmembrane region" description="Helical" evidence="8">
    <location>
        <begin position="161"/>
        <end position="183"/>
    </location>
</feature>
<dbReference type="GO" id="GO:0005789">
    <property type="term" value="C:endoplasmic reticulum membrane"/>
    <property type="evidence" value="ECO:0007669"/>
    <property type="project" value="UniProtKB-SubCell"/>
</dbReference>
<evidence type="ECO:0000256" key="5">
    <source>
        <dbReference type="ARBA" id="ARBA00022824"/>
    </source>
</evidence>
<keyword evidence="7 8" id="KW-0472">Membrane</keyword>
<evidence type="ECO:0000256" key="2">
    <source>
        <dbReference type="ARBA" id="ARBA00009731"/>
    </source>
</evidence>
<feature type="transmembrane region" description="Helical" evidence="8">
    <location>
        <begin position="130"/>
        <end position="149"/>
    </location>
</feature>
<sequence length="300" mass="33767">MEKGDFCISTMASSNIAVLLTIGVITVLVIRIIYVINRSRKPLHSKSPRSLSTLIVLGSGGHTAEMLNLLYVLQTERFKPRYYIAAATDNMSLQKAHVFEDSLLGKEALKEVGGPEFMQIYRSREVGQSYITSVGTTLVAIAHALWLMIKIRPQVILCNGPGTCIPLCVIAFLFKVLGIRWSIDFLCREHCKSQEAVFKRFASLQATHGRSVIRAMAATKREVSASSLCWSSYVIYQFLIYYSEVRSTLALLMRLKSSTNGCKGSSFEREYYCYLLEARKEINDHFEVIGTIVVVFVSYR</sequence>
<keyword evidence="6 8" id="KW-1133">Transmembrane helix</keyword>
<dbReference type="EMBL" id="DQ228348">
    <property type="protein sequence ID" value="ABB16997.1"/>
    <property type="molecule type" value="mRNA"/>
</dbReference>
<dbReference type="ExpressionAtlas" id="Q38HT1">
    <property type="expression patterns" value="baseline"/>
</dbReference>
<dbReference type="GeneID" id="102577504"/>
<feature type="transmembrane region" description="Helical" evidence="8">
    <location>
        <begin position="54"/>
        <end position="73"/>
    </location>
</feature>
<dbReference type="InterPro" id="IPR013969">
    <property type="entry name" value="Oligosacch_biosynth_Alg14"/>
</dbReference>
<evidence type="ECO:0000313" key="9">
    <source>
        <dbReference type="EMBL" id="ABB16997.1"/>
    </source>
</evidence>
<protein>
    <recommendedName>
        <fullName evidence="3">UDP-N-acetylglucosamine transferase subunit ALG14</fullName>
    </recommendedName>
</protein>
<dbReference type="PANTHER" id="PTHR12154">
    <property type="entry name" value="GLYCOSYL TRANSFERASE-RELATED"/>
    <property type="match status" value="1"/>
</dbReference>
<keyword evidence="4 8" id="KW-0812">Transmembrane</keyword>
<evidence type="ECO:0000256" key="8">
    <source>
        <dbReference type="SAM" id="Phobius"/>
    </source>
</evidence>
<evidence type="ECO:0000256" key="4">
    <source>
        <dbReference type="ARBA" id="ARBA00022692"/>
    </source>
</evidence>
<keyword evidence="5" id="KW-0256">Endoplasmic reticulum</keyword>
<comment type="similarity">
    <text evidence="2">Belongs to the ALG14 family.</text>
</comment>
<dbReference type="AlphaFoldDB" id="Q38HT1"/>
<evidence type="ECO:0000256" key="7">
    <source>
        <dbReference type="ARBA" id="ARBA00023136"/>
    </source>
</evidence>
<feature type="transmembrane region" description="Helical" evidence="8">
    <location>
        <begin position="12"/>
        <end position="34"/>
    </location>
</feature>
<dbReference type="RefSeq" id="NP_001275035.1">
    <property type="nucleotide sequence ID" value="NM_001288106.1"/>
</dbReference>
<proteinExistence type="evidence at transcript level"/>
<evidence type="ECO:0000256" key="1">
    <source>
        <dbReference type="ARBA" id="ARBA00004389"/>
    </source>
</evidence>
<organism evidence="9">
    <name type="scientific">Solanum tuberosum</name>
    <name type="common">Potato</name>
    <dbReference type="NCBI Taxonomy" id="4113"/>
    <lineage>
        <taxon>Eukaryota</taxon>
        <taxon>Viridiplantae</taxon>
        <taxon>Streptophyta</taxon>
        <taxon>Embryophyta</taxon>
        <taxon>Tracheophyta</taxon>
        <taxon>Spermatophyta</taxon>
        <taxon>Magnoliopsida</taxon>
        <taxon>eudicotyledons</taxon>
        <taxon>Gunneridae</taxon>
        <taxon>Pentapetalae</taxon>
        <taxon>asterids</taxon>
        <taxon>lamiids</taxon>
        <taxon>Solanales</taxon>
        <taxon>Solanaceae</taxon>
        <taxon>Solanoideae</taxon>
        <taxon>Solaneae</taxon>
        <taxon>Solanum</taxon>
    </lineage>
</organism>
<dbReference type="GO" id="GO:0006488">
    <property type="term" value="P:dolichol-linked oligosaccharide biosynthetic process"/>
    <property type="evidence" value="ECO:0007669"/>
    <property type="project" value="InterPro"/>
</dbReference>
<reference evidence="9" key="1">
    <citation type="submission" date="2005-09" db="EMBL/GenBank/DDBJ databases">
        <title>Full length sequencing of Solanum tuberosum cv. Kuras cDNA's.</title>
        <authorList>
            <person name="Nielsen K.L."/>
            <person name="Welinder K.G."/>
            <person name="Nielsen H.V."/>
            <person name="Emmersen J.M.G."/>
        </authorList>
    </citation>
    <scope>NUCLEOTIDE SEQUENCE</scope>
</reference>
<name>Q38HT1_SOLTU</name>
<dbReference type="PANTHER" id="PTHR12154:SF4">
    <property type="entry name" value="UDP-N-ACETYLGLUCOSAMINE TRANSFERASE SUBUNIT ALG14 HOMOLOG"/>
    <property type="match status" value="1"/>
</dbReference>
<comment type="subcellular location">
    <subcellularLocation>
        <location evidence="1">Endoplasmic reticulum membrane</location>
        <topology evidence="1">Single-pass membrane protein</topology>
    </subcellularLocation>
</comment>
<dbReference type="KEGG" id="sot:102577504"/>
<dbReference type="Gene3D" id="3.40.50.2000">
    <property type="entry name" value="Glycogen Phosphorylase B"/>
    <property type="match status" value="1"/>
</dbReference>
<accession>Q38HT1</accession>
<evidence type="ECO:0000256" key="3">
    <source>
        <dbReference type="ARBA" id="ARBA00017467"/>
    </source>
</evidence>
<dbReference type="OrthoDB" id="17098at2759"/>
<evidence type="ECO:0000256" key="6">
    <source>
        <dbReference type="ARBA" id="ARBA00022989"/>
    </source>
</evidence>
<dbReference type="Pfam" id="PF08660">
    <property type="entry name" value="Alg14"/>
    <property type="match status" value="1"/>
</dbReference>